<dbReference type="Pfam" id="PF08719">
    <property type="entry name" value="NADAR"/>
    <property type="match status" value="1"/>
</dbReference>
<dbReference type="KEGG" id="kpy:KPNIH31_25210"/>
<dbReference type="InterPro" id="IPR012816">
    <property type="entry name" value="NADAR"/>
</dbReference>
<evidence type="ECO:0000313" key="8">
    <source>
        <dbReference type="Proteomes" id="UP000304895"/>
    </source>
</evidence>
<evidence type="ECO:0000256" key="2">
    <source>
        <dbReference type="ARBA" id="ARBA00000751"/>
    </source>
</evidence>
<dbReference type="RefSeq" id="WP_025987674.1">
    <property type="nucleotide sequence ID" value="NZ_CP009876.1"/>
</dbReference>
<evidence type="ECO:0000313" key="7">
    <source>
        <dbReference type="EMBL" id="THI32370.1"/>
    </source>
</evidence>
<comment type="catalytic activity">
    <reaction evidence="2">
        <text>2,5-diamino-6-hydroxy-4-(5-phosphoribosylamino)-pyrimidine + H2O = 2,5,6-triamino-4-hydroxypyrimidine + D-ribose 5-phosphate</text>
        <dbReference type="Rhea" id="RHEA:23436"/>
        <dbReference type="ChEBI" id="CHEBI:15377"/>
        <dbReference type="ChEBI" id="CHEBI:58614"/>
        <dbReference type="ChEBI" id="CHEBI:78346"/>
        <dbReference type="ChEBI" id="CHEBI:137796"/>
    </reaction>
</comment>
<comment type="function">
    <text evidence="6">Catalyzes the hydrolysis of the N-glycosidic bond in the first two intermediates of riboflavin biosynthesis, which are highly reactive metabolites, yielding relatively innocuous products. Thus, can divert a surplus of harmful intermediates into relatively harmless products and pre-empt the damage these intermediates would otherwise do. Helps maintain flavin levels. May act on other substrates in vivo. Has no activity against GTP, nucleoside monophosphates or ADP-ribose. Is Required for swarming motility.</text>
</comment>
<comment type="caution">
    <text evidence="7">The sequence shown here is derived from an EMBL/GenBank/DDBJ whole genome shotgun (WGS) entry which is preliminary data.</text>
</comment>
<evidence type="ECO:0000256" key="5">
    <source>
        <dbReference type="ARBA" id="ARBA00032343"/>
    </source>
</evidence>
<name>A0A4S4TPN1_KLEPN</name>
<dbReference type="Proteomes" id="UP000304895">
    <property type="component" value="Unassembled WGS sequence"/>
</dbReference>
<organism evidence="7 8">
    <name type="scientific">Klebsiella pneumoniae subsp. pneumoniae</name>
    <dbReference type="NCBI Taxonomy" id="72407"/>
    <lineage>
        <taxon>Bacteria</taxon>
        <taxon>Pseudomonadati</taxon>
        <taxon>Pseudomonadota</taxon>
        <taxon>Gammaproteobacteria</taxon>
        <taxon>Enterobacterales</taxon>
        <taxon>Enterobacteriaceae</taxon>
        <taxon>Klebsiella/Raoultella group</taxon>
        <taxon>Klebsiella</taxon>
        <taxon>Klebsiella pneumoniae complex</taxon>
    </lineage>
</organism>
<proteinExistence type="inferred from homology"/>
<dbReference type="EMBL" id="SSUJ01000004">
    <property type="protein sequence ID" value="THI32370.1"/>
    <property type="molecule type" value="Genomic_DNA"/>
</dbReference>
<comment type="similarity">
    <text evidence="3">Belongs to the YbiA family.</text>
</comment>
<evidence type="ECO:0000256" key="6">
    <source>
        <dbReference type="ARBA" id="ARBA00045377"/>
    </source>
</evidence>
<evidence type="ECO:0000256" key="4">
    <source>
        <dbReference type="ARBA" id="ARBA00014614"/>
    </source>
</evidence>
<evidence type="ECO:0000256" key="1">
    <source>
        <dbReference type="ARBA" id="ARBA00000022"/>
    </source>
</evidence>
<accession>A0A4S4TPN1</accession>
<gene>
    <name evidence="7" type="ORF">E9161_06795</name>
</gene>
<evidence type="ECO:0000256" key="3">
    <source>
        <dbReference type="ARBA" id="ARBA00008508"/>
    </source>
</evidence>
<dbReference type="Gene3D" id="1.10.357.40">
    <property type="entry name" value="YbiA-like"/>
    <property type="match status" value="1"/>
</dbReference>
<dbReference type="CDD" id="cd15457">
    <property type="entry name" value="NADAR"/>
    <property type="match status" value="1"/>
</dbReference>
<dbReference type="InterPro" id="IPR037238">
    <property type="entry name" value="YbiA-like_sf"/>
</dbReference>
<dbReference type="NCBIfam" id="TIGR02464">
    <property type="entry name" value="ribofla_fusion"/>
    <property type="match status" value="1"/>
</dbReference>
<sequence>MSDLREYNYNNSVVFRKTTEKWGGLSNMARGYPIVVNDIKIQSSETLYQAMRFTAYPEVQKEILSQNNPMYGKRISRKYHSLTRTCWDQERVAIMKWAVCVKLCQNWEKFSTLLLSTGDKPIVEYSEKDQFWGAKSIGNHTYSGMNVLGRILMLLRDRCEHRGQQAFTVIPPPNLADFNMIGEPIQNVTAPDMKEDQILLL</sequence>
<protein>
    <recommendedName>
        <fullName evidence="4">N-glycosidase YbiA</fullName>
    </recommendedName>
    <alternativeName>
        <fullName evidence="5">Riboflavin biosynthesis intermediates N-glycosidase</fullName>
    </alternativeName>
</protein>
<dbReference type="AlphaFoldDB" id="A0A4S4TPN1"/>
<dbReference type="SUPFAM" id="SSF143990">
    <property type="entry name" value="YbiA-like"/>
    <property type="match status" value="1"/>
</dbReference>
<comment type="catalytic activity">
    <reaction evidence="1">
        <text>5-amino-6-(5-phospho-D-ribosylamino)uracil + H2O = 5,6-diaminouracil + D-ribose 5-phosphate</text>
        <dbReference type="Rhea" id="RHEA:55020"/>
        <dbReference type="ChEBI" id="CHEBI:15377"/>
        <dbReference type="ChEBI" id="CHEBI:46252"/>
        <dbReference type="ChEBI" id="CHEBI:58453"/>
        <dbReference type="ChEBI" id="CHEBI:78346"/>
    </reaction>
</comment>
<reference evidence="7 8" key="1">
    <citation type="submission" date="2019-04" db="EMBL/GenBank/DDBJ databases">
        <authorList>
            <person name="Fouts D."/>
            <person name="Sutton G."/>
            <person name="Singh I."/>
            <person name="Nguyen K."/>
        </authorList>
    </citation>
    <scope>NUCLEOTIDE SEQUENCE [LARGE SCALE GENOMIC DNA]</scope>
    <source>
        <strain evidence="7 8">55</strain>
    </source>
</reference>